<dbReference type="InterPro" id="IPR039568">
    <property type="entry name" value="Peptidase_MA-like_dom"/>
</dbReference>
<dbReference type="InterPro" id="IPR019734">
    <property type="entry name" value="TPR_rpt"/>
</dbReference>
<keyword evidence="7" id="KW-1185">Reference proteome</keyword>
<dbReference type="PROSITE" id="PS50005">
    <property type="entry name" value="TPR"/>
    <property type="match status" value="1"/>
</dbReference>
<dbReference type="Pfam" id="PF13485">
    <property type="entry name" value="Peptidase_MA_2"/>
    <property type="match status" value="1"/>
</dbReference>
<proteinExistence type="predicted"/>
<dbReference type="SMART" id="SM00028">
    <property type="entry name" value="TPR"/>
    <property type="match status" value="2"/>
</dbReference>
<feature type="domain" description="Peptidase MA-like" evidence="5">
    <location>
        <begin position="476"/>
        <end position="599"/>
    </location>
</feature>
<dbReference type="PANTHER" id="PTHR44943">
    <property type="entry name" value="CELLULOSE SYNTHASE OPERON PROTEIN C"/>
    <property type="match status" value="1"/>
</dbReference>
<evidence type="ECO:0000256" key="4">
    <source>
        <dbReference type="SAM" id="SignalP"/>
    </source>
</evidence>
<dbReference type="InterPro" id="IPR051685">
    <property type="entry name" value="Ycf3/AcsC/BcsC/TPR_MFPF"/>
</dbReference>
<feature type="repeat" description="TPR" evidence="3">
    <location>
        <begin position="164"/>
        <end position="197"/>
    </location>
</feature>
<dbReference type="EMBL" id="CP042914">
    <property type="protein sequence ID" value="QEG39741.1"/>
    <property type="molecule type" value="Genomic_DNA"/>
</dbReference>
<dbReference type="Gene3D" id="1.25.40.10">
    <property type="entry name" value="Tetratricopeptide repeat domain"/>
    <property type="match status" value="4"/>
</dbReference>
<name>A0A5B9R0F8_9BACT</name>
<dbReference type="PANTHER" id="PTHR44943:SF8">
    <property type="entry name" value="TPR REPEAT-CONTAINING PROTEIN MJ0263"/>
    <property type="match status" value="1"/>
</dbReference>
<keyword evidence="2 3" id="KW-0802">TPR repeat</keyword>
<organism evidence="6 7">
    <name type="scientific">Roseimaritima ulvae</name>
    <dbReference type="NCBI Taxonomy" id="980254"/>
    <lineage>
        <taxon>Bacteria</taxon>
        <taxon>Pseudomonadati</taxon>
        <taxon>Planctomycetota</taxon>
        <taxon>Planctomycetia</taxon>
        <taxon>Pirellulales</taxon>
        <taxon>Pirellulaceae</taxon>
        <taxon>Roseimaritima</taxon>
    </lineage>
</organism>
<keyword evidence="1" id="KW-0677">Repeat</keyword>
<reference evidence="6 7" key="1">
    <citation type="submission" date="2019-08" db="EMBL/GenBank/DDBJ databases">
        <title>Deep-cultivation of Planctomycetes and their phenomic and genomic characterization uncovers novel biology.</title>
        <authorList>
            <person name="Wiegand S."/>
            <person name="Jogler M."/>
            <person name="Boedeker C."/>
            <person name="Pinto D."/>
            <person name="Vollmers J."/>
            <person name="Rivas-Marin E."/>
            <person name="Kohn T."/>
            <person name="Peeters S.H."/>
            <person name="Heuer A."/>
            <person name="Rast P."/>
            <person name="Oberbeckmann S."/>
            <person name="Bunk B."/>
            <person name="Jeske O."/>
            <person name="Meyerdierks A."/>
            <person name="Storesund J.E."/>
            <person name="Kallscheuer N."/>
            <person name="Luecker S."/>
            <person name="Lage O.M."/>
            <person name="Pohl T."/>
            <person name="Merkel B.J."/>
            <person name="Hornburger P."/>
            <person name="Mueller R.-W."/>
            <person name="Bruemmer F."/>
            <person name="Labrenz M."/>
            <person name="Spormann A.M."/>
            <person name="Op den Camp H."/>
            <person name="Overmann J."/>
            <person name="Amann R."/>
            <person name="Jetten M.S.M."/>
            <person name="Mascher T."/>
            <person name="Medema M.H."/>
            <person name="Devos D.P."/>
            <person name="Kaster A.-K."/>
            <person name="Ovreas L."/>
            <person name="Rohde M."/>
            <person name="Galperin M.Y."/>
            <person name="Jogler C."/>
        </authorList>
    </citation>
    <scope>NUCLEOTIDE SEQUENCE [LARGE SCALE GENOMIC DNA]</scope>
    <source>
        <strain evidence="6 7">UC8</strain>
    </source>
</reference>
<accession>A0A5B9R0F8</accession>
<protein>
    <submittedName>
        <fullName evidence="6">Tetratricopeptide repeat protein</fullName>
    </submittedName>
</protein>
<keyword evidence="4" id="KW-0732">Signal</keyword>
<evidence type="ECO:0000313" key="7">
    <source>
        <dbReference type="Proteomes" id="UP000325286"/>
    </source>
</evidence>
<dbReference type="SUPFAM" id="SSF48452">
    <property type="entry name" value="TPR-like"/>
    <property type="match status" value="2"/>
</dbReference>
<dbReference type="InterPro" id="IPR011990">
    <property type="entry name" value="TPR-like_helical_dom_sf"/>
</dbReference>
<sequence precursor="true">MRILMCLVSCLLLSSGVASAADLDDAEALYAAGDYEGCQTMAAKAVDKGIWNVRWPMLLIRCQLTTGQYADALTTYEAAAKRFTFNALPLQLQGIEVLRMNNETERAEQELVRIREQVRRSLGRFMSKQSMVATGRYLVTQGEDARKILEIFFDAAIEADPKFVDAYVASAELALQKNDFQLAAQTIDTAIQLQPDDPYLYYLKAQAWAPTDSQQAETALKAALQRNPRHVPSLLLQAERMIDGERYEQARQILRDVFRVNPYQPKAWAFLAVIANLEGKPEVEKLLRATALCTWESNPDVDHWIGTKLSQKYRFVEGAEYQRRALALRPASSQYRFQLAQDLLHLGDDEAGWELAHQTQQDDPYNIVAYNLMTLHDSLDSFQILQADGILLRMDPFEAEVYGQQAMELLQTAKRTLCEKYDIQPEKQIIVEIFPRQRDFAIRTFGLPGGEGYLGVCFGRLITANSPASQGPAPANWRSVLWHEFCHVVTLEKTRNRMPRWLSEGISVYEERQRDPRWGQHMTPAFREMILGEDLTPVSRLSEAFLKPKSAMHVQFAYYESSLVVEYFVDRYGIDALNHLLTDLGVGMPINEALQRHAGSLAALDSEFADYAVELAKQYGPDADWQRPESERPLSLAQWQELLADSPNNYWALKTAAEAAVQAERWKPAAELLDRLDALLPLDASAGCATELRARMAAQRDDLDAERQHLSELTERRDDDLPSYRRLAEIAAQQDEWEVVRDMAQQILAVNPLLPVGHQRLAEAGEAQDRPEDTAQALAVLSLMEPVDPADLHYRWAAALQKLNQPEAAKRQVLLALEHAPRYRQAYQLLISLHNEEQP</sequence>
<dbReference type="AlphaFoldDB" id="A0A5B9R0F8"/>
<feature type="chain" id="PRO_5022697846" evidence="4">
    <location>
        <begin position="21"/>
        <end position="839"/>
    </location>
</feature>
<gene>
    <name evidence="6" type="ORF">UC8_17390</name>
</gene>
<feature type="signal peptide" evidence="4">
    <location>
        <begin position="1"/>
        <end position="20"/>
    </location>
</feature>
<dbReference type="Proteomes" id="UP000325286">
    <property type="component" value="Chromosome"/>
</dbReference>
<evidence type="ECO:0000313" key="6">
    <source>
        <dbReference type="EMBL" id="QEG39741.1"/>
    </source>
</evidence>
<evidence type="ECO:0000256" key="1">
    <source>
        <dbReference type="ARBA" id="ARBA00022737"/>
    </source>
</evidence>
<evidence type="ECO:0000256" key="2">
    <source>
        <dbReference type="ARBA" id="ARBA00022803"/>
    </source>
</evidence>
<dbReference type="KEGG" id="rul:UC8_17390"/>
<dbReference type="Pfam" id="PF14559">
    <property type="entry name" value="TPR_19"/>
    <property type="match status" value="2"/>
</dbReference>
<dbReference type="RefSeq" id="WP_238388584.1">
    <property type="nucleotide sequence ID" value="NZ_LWSJ01000015.1"/>
</dbReference>
<evidence type="ECO:0000259" key="5">
    <source>
        <dbReference type="Pfam" id="PF13485"/>
    </source>
</evidence>
<evidence type="ECO:0000256" key="3">
    <source>
        <dbReference type="PROSITE-ProRule" id="PRU00339"/>
    </source>
</evidence>